<dbReference type="KEGG" id="phr:C6569_04250"/>
<accession>A0A2S0N854</accession>
<feature type="domain" description="Solute-binding protein family 5" evidence="4">
    <location>
        <begin position="77"/>
        <end position="431"/>
    </location>
</feature>
<dbReference type="Pfam" id="PF00496">
    <property type="entry name" value="SBP_bac_5"/>
    <property type="match status" value="1"/>
</dbReference>
<evidence type="ECO:0000256" key="1">
    <source>
        <dbReference type="ARBA" id="ARBA00004418"/>
    </source>
</evidence>
<dbReference type="Gene3D" id="3.90.76.10">
    <property type="entry name" value="Dipeptide-binding Protein, Domain 1"/>
    <property type="match status" value="1"/>
</dbReference>
<dbReference type="GO" id="GO:0043190">
    <property type="term" value="C:ATP-binding cassette (ABC) transporter complex"/>
    <property type="evidence" value="ECO:0007669"/>
    <property type="project" value="InterPro"/>
</dbReference>
<evidence type="ECO:0000313" key="6">
    <source>
        <dbReference type="Proteomes" id="UP000237889"/>
    </source>
</evidence>
<comment type="subcellular location">
    <subcellularLocation>
        <location evidence="1">Periplasm</location>
    </subcellularLocation>
</comment>
<keyword evidence="6" id="KW-1185">Reference proteome</keyword>
<dbReference type="Gene3D" id="3.40.190.10">
    <property type="entry name" value="Periplasmic binding protein-like II"/>
    <property type="match status" value="1"/>
</dbReference>
<name>A0A2S0N854_9HYPH</name>
<dbReference type="GO" id="GO:1904680">
    <property type="term" value="F:peptide transmembrane transporter activity"/>
    <property type="evidence" value="ECO:0007669"/>
    <property type="project" value="TreeGrafter"/>
</dbReference>
<dbReference type="InterPro" id="IPR030678">
    <property type="entry name" value="Peptide/Ni-bd"/>
</dbReference>
<evidence type="ECO:0000313" key="5">
    <source>
        <dbReference type="EMBL" id="AVO44334.1"/>
    </source>
</evidence>
<sequence>MNRREFAKLLSAAGVAGATDIAWGVTRAVGQTRGGTLNTIIQPEPPMLVTAINQQQPTLTIGGKIYESLLRYGIDLKPMPGLAQSWTISPDGKVYTFKLFPNIIFHDGKPCTAEDVIFSCTKVLTETHARARGTFLRIEKAEAPDPLTVVFTLKEPFAPFINSFDCTTAPILPKHVYENTDFRQNPANAQAIGTGPFKLKEWVRGSHIHLVRHEGYYRQGEPHLDEIFYRVIPDAASRSVALEKGTVQLTQWTDVEFFDVPRLAKLPNLEMTTKGYEFFAPHLWIDMNNRVAPMNDKRFRQAVAHALDKKAIKDRIYFGLGKEATGPVSSKTRFYEKDVKTYDYSLDKARKLLDDMGLKAGAGGKRATITFLVPPYGESWQRLGEFVRQALGRIGIEVVLQGGDIAGWGQKVSNWEYEMTANLLYQFGDPALGVTRSYATSNIRKGVLFTNMCGYSNPAVDKLFDEAAVATTDAKRQELYSQAQKILCEDVPVAWILEQDFPNFYDKKLKNVITTGIGVHETFGTVSFG</sequence>
<evidence type="ECO:0000256" key="3">
    <source>
        <dbReference type="ARBA" id="ARBA00022729"/>
    </source>
</evidence>
<keyword evidence="3" id="KW-0732">Signal</keyword>
<dbReference type="Gene3D" id="3.10.105.10">
    <property type="entry name" value="Dipeptide-binding Protein, Domain 3"/>
    <property type="match status" value="1"/>
</dbReference>
<dbReference type="OrthoDB" id="9803988at2"/>
<evidence type="ECO:0000259" key="4">
    <source>
        <dbReference type="Pfam" id="PF00496"/>
    </source>
</evidence>
<gene>
    <name evidence="5" type="ORF">C6569_04250</name>
</gene>
<dbReference type="AlphaFoldDB" id="A0A2S0N854"/>
<dbReference type="GO" id="GO:0030288">
    <property type="term" value="C:outer membrane-bounded periplasmic space"/>
    <property type="evidence" value="ECO:0007669"/>
    <property type="project" value="UniProtKB-ARBA"/>
</dbReference>
<dbReference type="RefSeq" id="WP_106747664.1">
    <property type="nucleotide sequence ID" value="NZ_CP027668.1"/>
</dbReference>
<dbReference type="GO" id="GO:0015833">
    <property type="term" value="P:peptide transport"/>
    <property type="evidence" value="ECO:0007669"/>
    <property type="project" value="TreeGrafter"/>
</dbReference>
<dbReference type="SUPFAM" id="SSF53850">
    <property type="entry name" value="Periplasmic binding protein-like II"/>
    <property type="match status" value="1"/>
</dbReference>
<proteinExistence type="inferred from homology"/>
<organism evidence="5 6">
    <name type="scientific">Phreatobacter cathodiphilus</name>
    <dbReference type="NCBI Taxonomy" id="1868589"/>
    <lineage>
        <taxon>Bacteria</taxon>
        <taxon>Pseudomonadati</taxon>
        <taxon>Pseudomonadota</taxon>
        <taxon>Alphaproteobacteria</taxon>
        <taxon>Hyphomicrobiales</taxon>
        <taxon>Phreatobacteraceae</taxon>
        <taxon>Phreatobacter</taxon>
    </lineage>
</organism>
<comment type="similarity">
    <text evidence="2">Belongs to the bacterial solute-binding protein 5 family.</text>
</comment>
<evidence type="ECO:0000256" key="2">
    <source>
        <dbReference type="ARBA" id="ARBA00005695"/>
    </source>
</evidence>
<dbReference type="EMBL" id="CP027668">
    <property type="protein sequence ID" value="AVO44334.1"/>
    <property type="molecule type" value="Genomic_DNA"/>
</dbReference>
<dbReference type="InterPro" id="IPR000914">
    <property type="entry name" value="SBP_5_dom"/>
</dbReference>
<dbReference type="PANTHER" id="PTHR30290">
    <property type="entry name" value="PERIPLASMIC BINDING COMPONENT OF ABC TRANSPORTER"/>
    <property type="match status" value="1"/>
</dbReference>
<dbReference type="PANTHER" id="PTHR30290:SF38">
    <property type="entry name" value="D,D-DIPEPTIDE-BINDING PERIPLASMIC PROTEIN DDPA-RELATED"/>
    <property type="match status" value="1"/>
</dbReference>
<dbReference type="CDD" id="cd08517">
    <property type="entry name" value="PBP2_NikA_DppA_OppA_like_13"/>
    <property type="match status" value="1"/>
</dbReference>
<dbReference type="InterPro" id="IPR039424">
    <property type="entry name" value="SBP_5"/>
</dbReference>
<protein>
    <submittedName>
        <fullName evidence="5">Peptide ABC transporter substrate-binding protein</fullName>
    </submittedName>
</protein>
<dbReference type="Proteomes" id="UP000237889">
    <property type="component" value="Chromosome"/>
</dbReference>
<reference evidence="5 6" key="1">
    <citation type="submission" date="2018-03" db="EMBL/GenBank/DDBJ databases">
        <title>Genome sequencing of Phreatobacter sp.</title>
        <authorList>
            <person name="Kim S.-J."/>
            <person name="Heo J."/>
            <person name="Kwon S.-W."/>
        </authorList>
    </citation>
    <scope>NUCLEOTIDE SEQUENCE [LARGE SCALE GENOMIC DNA]</scope>
    <source>
        <strain evidence="5 6">S-12</strain>
    </source>
</reference>
<dbReference type="PIRSF" id="PIRSF002741">
    <property type="entry name" value="MppA"/>
    <property type="match status" value="1"/>
</dbReference>